<dbReference type="Proteomes" id="UP000799302">
    <property type="component" value="Unassembled WGS sequence"/>
</dbReference>
<protein>
    <recommendedName>
        <fullName evidence="7">Rhodopsin domain-containing protein</fullName>
    </recommendedName>
</protein>
<feature type="transmembrane region" description="Helical" evidence="6">
    <location>
        <begin position="50"/>
        <end position="71"/>
    </location>
</feature>
<keyword evidence="2 6" id="KW-0812">Transmembrane</keyword>
<evidence type="ECO:0000256" key="2">
    <source>
        <dbReference type="ARBA" id="ARBA00022692"/>
    </source>
</evidence>
<dbReference type="PANTHER" id="PTHR33048">
    <property type="entry name" value="PTH11-LIKE INTEGRAL MEMBRANE PROTEIN (AFU_ORTHOLOGUE AFUA_5G11245)"/>
    <property type="match status" value="1"/>
</dbReference>
<dbReference type="PANTHER" id="PTHR33048:SF96">
    <property type="entry name" value="INTEGRAL MEMBRANE PROTEIN"/>
    <property type="match status" value="1"/>
</dbReference>
<keyword evidence="3 6" id="KW-1133">Transmembrane helix</keyword>
<name>A0A6A6UBM1_9PEZI</name>
<dbReference type="InterPro" id="IPR049326">
    <property type="entry name" value="Rhodopsin_dom_fungi"/>
</dbReference>
<dbReference type="EMBL" id="MU004235">
    <property type="protein sequence ID" value="KAF2669659.1"/>
    <property type="molecule type" value="Genomic_DNA"/>
</dbReference>
<feature type="transmembrane region" description="Helical" evidence="6">
    <location>
        <begin position="210"/>
        <end position="230"/>
    </location>
</feature>
<evidence type="ECO:0000256" key="4">
    <source>
        <dbReference type="ARBA" id="ARBA00023136"/>
    </source>
</evidence>
<sequence length="379" mass="42214">MAEASFAIQKVPNLKPDQILISVFLGVACIAVTLRMCSRIMITKSFGWDDTTLLITLAFFTVYCATSLWASSIVSELNSLTRSQLNDAVNAVILIEVFYILTMLMLKISLGIFFLRVTIQPACRKTIYAAMTLSTAYGVPYLFYTIFQCGYFPSAISFFQMKLAGQCVSKLSLLIMNYTHAATSTLTDVTFFILPFFMLRPSQIKTKDKIIVGFILALAAVGGIVSMIRFKFLANLAEPGYAFFAQVHSVMVWSCIEPGLGIIAGSLATLRPLVRHMSSSFNSRNESINSAGWSWPSSNKRRALELDSIGEGTDNWSEVNSLKQLNSPGLKANSVSITKMPLEAREEIDMEALRPEDFQHFPARKAYRPPKQGERNGWY</sequence>
<feature type="transmembrane region" description="Helical" evidence="6">
    <location>
        <begin position="178"/>
        <end position="198"/>
    </location>
</feature>
<evidence type="ECO:0000256" key="1">
    <source>
        <dbReference type="ARBA" id="ARBA00004141"/>
    </source>
</evidence>
<gene>
    <name evidence="8" type="ORF">BT63DRAFT_455645</name>
</gene>
<feature type="transmembrane region" description="Helical" evidence="6">
    <location>
        <begin position="250"/>
        <end position="270"/>
    </location>
</feature>
<proteinExistence type="inferred from homology"/>
<dbReference type="AlphaFoldDB" id="A0A6A6UBM1"/>
<evidence type="ECO:0000313" key="9">
    <source>
        <dbReference type="Proteomes" id="UP000799302"/>
    </source>
</evidence>
<evidence type="ECO:0000256" key="3">
    <source>
        <dbReference type="ARBA" id="ARBA00022989"/>
    </source>
</evidence>
<evidence type="ECO:0000256" key="6">
    <source>
        <dbReference type="SAM" id="Phobius"/>
    </source>
</evidence>
<dbReference type="OrthoDB" id="4682787at2759"/>
<feature type="transmembrane region" description="Helical" evidence="6">
    <location>
        <begin position="91"/>
        <end position="115"/>
    </location>
</feature>
<evidence type="ECO:0000313" key="8">
    <source>
        <dbReference type="EMBL" id="KAF2669659.1"/>
    </source>
</evidence>
<organism evidence="8 9">
    <name type="scientific">Microthyrium microscopicum</name>
    <dbReference type="NCBI Taxonomy" id="703497"/>
    <lineage>
        <taxon>Eukaryota</taxon>
        <taxon>Fungi</taxon>
        <taxon>Dikarya</taxon>
        <taxon>Ascomycota</taxon>
        <taxon>Pezizomycotina</taxon>
        <taxon>Dothideomycetes</taxon>
        <taxon>Dothideomycetes incertae sedis</taxon>
        <taxon>Microthyriales</taxon>
        <taxon>Microthyriaceae</taxon>
        <taxon>Microthyrium</taxon>
    </lineage>
</organism>
<comment type="subcellular location">
    <subcellularLocation>
        <location evidence="1">Membrane</location>
        <topology evidence="1">Multi-pass membrane protein</topology>
    </subcellularLocation>
</comment>
<feature type="transmembrane region" description="Helical" evidence="6">
    <location>
        <begin position="19"/>
        <end position="38"/>
    </location>
</feature>
<keyword evidence="9" id="KW-1185">Reference proteome</keyword>
<reference evidence="8" key="1">
    <citation type="journal article" date="2020" name="Stud. Mycol.">
        <title>101 Dothideomycetes genomes: a test case for predicting lifestyles and emergence of pathogens.</title>
        <authorList>
            <person name="Haridas S."/>
            <person name="Albert R."/>
            <person name="Binder M."/>
            <person name="Bloem J."/>
            <person name="Labutti K."/>
            <person name="Salamov A."/>
            <person name="Andreopoulos B."/>
            <person name="Baker S."/>
            <person name="Barry K."/>
            <person name="Bills G."/>
            <person name="Bluhm B."/>
            <person name="Cannon C."/>
            <person name="Castanera R."/>
            <person name="Culley D."/>
            <person name="Daum C."/>
            <person name="Ezra D."/>
            <person name="Gonzalez J."/>
            <person name="Henrissat B."/>
            <person name="Kuo A."/>
            <person name="Liang C."/>
            <person name="Lipzen A."/>
            <person name="Lutzoni F."/>
            <person name="Magnuson J."/>
            <person name="Mondo S."/>
            <person name="Nolan M."/>
            <person name="Ohm R."/>
            <person name="Pangilinan J."/>
            <person name="Park H.-J."/>
            <person name="Ramirez L."/>
            <person name="Alfaro M."/>
            <person name="Sun H."/>
            <person name="Tritt A."/>
            <person name="Yoshinaga Y."/>
            <person name="Zwiers L.-H."/>
            <person name="Turgeon B."/>
            <person name="Goodwin S."/>
            <person name="Spatafora J."/>
            <person name="Crous P."/>
            <person name="Grigoriev I."/>
        </authorList>
    </citation>
    <scope>NUCLEOTIDE SEQUENCE</scope>
    <source>
        <strain evidence="8">CBS 115976</strain>
    </source>
</reference>
<comment type="similarity">
    <text evidence="5">Belongs to the SAT4 family.</text>
</comment>
<feature type="domain" description="Rhodopsin" evidence="7">
    <location>
        <begin position="34"/>
        <end position="275"/>
    </location>
</feature>
<evidence type="ECO:0000259" key="7">
    <source>
        <dbReference type="Pfam" id="PF20684"/>
    </source>
</evidence>
<evidence type="ECO:0000256" key="5">
    <source>
        <dbReference type="ARBA" id="ARBA00038359"/>
    </source>
</evidence>
<feature type="transmembrane region" description="Helical" evidence="6">
    <location>
        <begin position="127"/>
        <end position="147"/>
    </location>
</feature>
<keyword evidence="4 6" id="KW-0472">Membrane</keyword>
<dbReference type="GO" id="GO:0016020">
    <property type="term" value="C:membrane"/>
    <property type="evidence" value="ECO:0007669"/>
    <property type="project" value="UniProtKB-SubCell"/>
</dbReference>
<dbReference type="InterPro" id="IPR052337">
    <property type="entry name" value="SAT4-like"/>
</dbReference>
<dbReference type="Pfam" id="PF20684">
    <property type="entry name" value="Fung_rhodopsin"/>
    <property type="match status" value="1"/>
</dbReference>
<accession>A0A6A6UBM1</accession>